<comment type="similarity">
    <text evidence="3">Belongs to the RimP family.</text>
</comment>
<evidence type="ECO:0000256" key="3">
    <source>
        <dbReference type="HAMAP-Rule" id="MF_01077"/>
    </source>
</evidence>
<dbReference type="NCBIfam" id="NF000930">
    <property type="entry name" value="PRK00092.2-2"/>
    <property type="match status" value="1"/>
</dbReference>
<dbReference type="HAMAP" id="MF_01077">
    <property type="entry name" value="RimP"/>
    <property type="match status" value="1"/>
</dbReference>
<dbReference type="InterPro" id="IPR028998">
    <property type="entry name" value="RimP_C"/>
</dbReference>
<proteinExistence type="inferred from homology"/>
<evidence type="ECO:0000259" key="5">
    <source>
        <dbReference type="Pfam" id="PF02576"/>
    </source>
</evidence>
<dbReference type="AlphaFoldDB" id="A0A6P2C4Z2"/>
<dbReference type="CDD" id="cd01734">
    <property type="entry name" value="YlxS_C"/>
    <property type="match status" value="1"/>
</dbReference>
<dbReference type="PANTHER" id="PTHR33867:SF1">
    <property type="entry name" value="RIBOSOME MATURATION FACTOR RIMP"/>
    <property type="match status" value="1"/>
</dbReference>
<dbReference type="InterPro" id="IPR035956">
    <property type="entry name" value="RimP_N_sf"/>
</dbReference>
<accession>A0A6P2C4Z2</accession>
<dbReference type="SUPFAM" id="SSF75420">
    <property type="entry name" value="YhbC-like, N-terminal domain"/>
    <property type="match status" value="1"/>
</dbReference>
<evidence type="ECO:0000256" key="2">
    <source>
        <dbReference type="ARBA" id="ARBA00022517"/>
    </source>
</evidence>
<comment type="caution">
    <text evidence="6">The sequence shown here is derived from an EMBL/GenBank/DDBJ whole genome shotgun (WGS) entry which is preliminary data.</text>
</comment>
<name>A0A6P2C4Z2_9ACTN</name>
<evidence type="ECO:0000256" key="4">
    <source>
        <dbReference type="SAM" id="MobiDB-lite"/>
    </source>
</evidence>
<reference evidence="6 7" key="1">
    <citation type="submission" date="2018-11" db="EMBL/GenBank/DDBJ databases">
        <title>Trebonia kvetii gen.nov., sp.nov., a novel acidophilic actinobacterium, and proposal of the new actinobacterial family Treboniaceae fam. nov.</title>
        <authorList>
            <person name="Rapoport D."/>
            <person name="Sagova-Mareckova M."/>
            <person name="Sedlacek I."/>
            <person name="Provaznik J."/>
            <person name="Kralova S."/>
            <person name="Pavlinic D."/>
            <person name="Benes V."/>
            <person name="Kopecky J."/>
        </authorList>
    </citation>
    <scope>NUCLEOTIDE SEQUENCE [LARGE SCALE GENOMIC DNA]</scope>
    <source>
        <strain evidence="6 7">15Tr583</strain>
    </source>
</reference>
<dbReference type="InterPro" id="IPR003728">
    <property type="entry name" value="Ribosome_maturation_RimP"/>
</dbReference>
<keyword evidence="2 3" id="KW-0690">Ribosome biogenesis</keyword>
<dbReference type="RefSeq" id="WP_145850994.1">
    <property type="nucleotide sequence ID" value="NZ_RPFW01000001.1"/>
</dbReference>
<evidence type="ECO:0000313" key="7">
    <source>
        <dbReference type="Proteomes" id="UP000460272"/>
    </source>
</evidence>
<dbReference type="OrthoDB" id="9805006at2"/>
<evidence type="ECO:0000313" key="6">
    <source>
        <dbReference type="EMBL" id="TVZ06240.1"/>
    </source>
</evidence>
<dbReference type="InterPro" id="IPR028989">
    <property type="entry name" value="RimP_N"/>
</dbReference>
<dbReference type="PANTHER" id="PTHR33867">
    <property type="entry name" value="RIBOSOME MATURATION FACTOR RIMP"/>
    <property type="match status" value="1"/>
</dbReference>
<organism evidence="6 7">
    <name type="scientific">Trebonia kvetii</name>
    <dbReference type="NCBI Taxonomy" id="2480626"/>
    <lineage>
        <taxon>Bacteria</taxon>
        <taxon>Bacillati</taxon>
        <taxon>Actinomycetota</taxon>
        <taxon>Actinomycetes</taxon>
        <taxon>Streptosporangiales</taxon>
        <taxon>Treboniaceae</taxon>
        <taxon>Trebonia</taxon>
    </lineage>
</organism>
<dbReference type="GO" id="GO:0006412">
    <property type="term" value="P:translation"/>
    <property type="evidence" value="ECO:0007669"/>
    <property type="project" value="TreeGrafter"/>
</dbReference>
<dbReference type="GO" id="GO:0000028">
    <property type="term" value="P:ribosomal small subunit assembly"/>
    <property type="evidence" value="ECO:0007669"/>
    <property type="project" value="TreeGrafter"/>
</dbReference>
<comment type="subcellular location">
    <subcellularLocation>
        <location evidence="3">Cytoplasm</location>
    </subcellularLocation>
</comment>
<evidence type="ECO:0000256" key="1">
    <source>
        <dbReference type="ARBA" id="ARBA00022490"/>
    </source>
</evidence>
<dbReference type="Gene3D" id="3.30.300.70">
    <property type="entry name" value="RimP-like superfamily, N-terminal"/>
    <property type="match status" value="1"/>
</dbReference>
<keyword evidence="1 3" id="KW-0963">Cytoplasm</keyword>
<keyword evidence="7" id="KW-1185">Reference proteome</keyword>
<feature type="compositionally biased region" description="Acidic residues" evidence="4">
    <location>
        <begin position="163"/>
        <end position="183"/>
    </location>
</feature>
<dbReference type="Pfam" id="PF02576">
    <property type="entry name" value="RimP_N"/>
    <property type="match status" value="1"/>
</dbReference>
<sequence length="192" mass="20118">MPGGLRSTAGPVDDKKLAGLIEPAVAAAGMDLESVRMSVAGKRRLLRIVVDSDHGVSLDDAADVSRDISALLDAGNVLGETPYTLEVSSPGVDRPLTQPRHWRRARGRLVRAKVTGEGSVEGRVLAADADGVTLGLSDGERRFSYPDLGAGSVQVEFGRIPDAELDEFSDDPEPDDAAFDNDTDLGAGGDGH</sequence>
<comment type="function">
    <text evidence="3">Required for maturation of 30S ribosomal subunits.</text>
</comment>
<protein>
    <recommendedName>
        <fullName evidence="3">Ribosome maturation factor RimP</fullName>
    </recommendedName>
</protein>
<feature type="region of interest" description="Disordered" evidence="4">
    <location>
        <begin position="162"/>
        <end position="192"/>
    </location>
</feature>
<dbReference type="GO" id="GO:0005829">
    <property type="term" value="C:cytosol"/>
    <property type="evidence" value="ECO:0007669"/>
    <property type="project" value="TreeGrafter"/>
</dbReference>
<gene>
    <name evidence="3 6" type="primary">rimP</name>
    <name evidence="6" type="ORF">EAS64_02025</name>
</gene>
<feature type="domain" description="Ribosome maturation factor RimP N-terminal" evidence="5">
    <location>
        <begin position="20"/>
        <end position="93"/>
    </location>
</feature>
<dbReference type="EMBL" id="RPFW01000001">
    <property type="protein sequence ID" value="TVZ06240.1"/>
    <property type="molecule type" value="Genomic_DNA"/>
</dbReference>
<dbReference type="Proteomes" id="UP000460272">
    <property type="component" value="Unassembled WGS sequence"/>
</dbReference>